<accession>A0A4R0RLH7</accession>
<dbReference type="OrthoDB" id="3051796at2759"/>
<dbReference type="AlphaFoldDB" id="A0A4R0RLH7"/>
<dbReference type="EMBL" id="RWJN01000222">
    <property type="protein sequence ID" value="TCD64668.1"/>
    <property type="molecule type" value="Genomic_DNA"/>
</dbReference>
<evidence type="ECO:0000313" key="2">
    <source>
        <dbReference type="EMBL" id="TCD64668.1"/>
    </source>
</evidence>
<organism evidence="2 3">
    <name type="scientific">Steccherinum ochraceum</name>
    <dbReference type="NCBI Taxonomy" id="92696"/>
    <lineage>
        <taxon>Eukaryota</taxon>
        <taxon>Fungi</taxon>
        <taxon>Dikarya</taxon>
        <taxon>Basidiomycota</taxon>
        <taxon>Agaricomycotina</taxon>
        <taxon>Agaricomycetes</taxon>
        <taxon>Polyporales</taxon>
        <taxon>Steccherinaceae</taxon>
        <taxon>Steccherinum</taxon>
    </lineage>
</organism>
<gene>
    <name evidence="2" type="ORF">EIP91_003781</name>
</gene>
<proteinExistence type="predicted"/>
<keyword evidence="3" id="KW-1185">Reference proteome</keyword>
<evidence type="ECO:0000256" key="1">
    <source>
        <dbReference type="SAM" id="MobiDB-lite"/>
    </source>
</evidence>
<reference evidence="2 3" key="1">
    <citation type="submission" date="2018-11" db="EMBL/GenBank/DDBJ databases">
        <title>Genome assembly of Steccherinum ochraceum LE-BIN_3174, the white-rot fungus of the Steccherinaceae family (The Residual Polyporoid clade, Polyporales, Basidiomycota).</title>
        <authorList>
            <person name="Fedorova T.V."/>
            <person name="Glazunova O.A."/>
            <person name="Landesman E.O."/>
            <person name="Moiseenko K.V."/>
            <person name="Psurtseva N.V."/>
            <person name="Savinova O.S."/>
            <person name="Shakhova N.V."/>
            <person name="Tyazhelova T.V."/>
            <person name="Vasina D.V."/>
        </authorList>
    </citation>
    <scope>NUCLEOTIDE SEQUENCE [LARGE SCALE GENOMIC DNA]</scope>
    <source>
        <strain evidence="2 3">LE-BIN_3174</strain>
    </source>
</reference>
<sequence length="538" mass="59411">MEKKSGTKRRERATRKCRRVPLRKQQTAASSIAPPLRPSSFTGKSSSFKKTTMAVAQTGTPPEVVTEIFLQFQAIISKTQTPFDSNSYDWIGLSQVCTYWRAVAHNCPQLWACIHTKNTAAAATLLQRSRQAQLQVTYLVAYGLEGIVCFQEVVAKHLPRVSSLYLEVTSGMEPILAYLDISRLKKKCLQNVILIFRSGHVPLLDFYGGSSSSSISFLQPRVNLFHAALKTLHIHYVETPGISNETLLRTLAVLPLLEYLAVSGLSSASSSGQPSSIVCLPHIKGLIVMNDDSDACTELLSSVCVPPTAEVVVKFTGVYHLQYTAHREVLSNLASAISQGLFSTTARRGPTLHLESLDITFVFKIDFYILQVVGWNIPGQTAPALIIELPICRMDCDISADCALLQFCGVLAPPTLRSLTLDYMPLDHPEDVIPRFLQPFQSLEKLSMSRSVRTVMSHIDTTVLPALKTVVFSPDRASGKAAFPSELIHALEQRRARGIPIQEVVVQSHEDADDLVLHALREVVQSVKWVVKPSRISH</sequence>
<feature type="compositionally biased region" description="Basic residues" evidence="1">
    <location>
        <begin position="1"/>
        <end position="22"/>
    </location>
</feature>
<evidence type="ECO:0000313" key="3">
    <source>
        <dbReference type="Proteomes" id="UP000292702"/>
    </source>
</evidence>
<dbReference type="SUPFAM" id="SSF52047">
    <property type="entry name" value="RNI-like"/>
    <property type="match status" value="1"/>
</dbReference>
<name>A0A4R0RLH7_9APHY</name>
<dbReference type="Proteomes" id="UP000292702">
    <property type="component" value="Unassembled WGS sequence"/>
</dbReference>
<comment type="caution">
    <text evidence="2">The sequence shown here is derived from an EMBL/GenBank/DDBJ whole genome shotgun (WGS) entry which is preliminary data.</text>
</comment>
<feature type="region of interest" description="Disordered" evidence="1">
    <location>
        <begin position="1"/>
        <end position="45"/>
    </location>
</feature>
<protein>
    <submittedName>
        <fullName evidence="2">Uncharacterized protein</fullName>
    </submittedName>
</protein>